<dbReference type="EC" id="3.5.1.98" evidence="3"/>
<feature type="compositionally biased region" description="Basic and acidic residues" evidence="15">
    <location>
        <begin position="180"/>
        <end position="190"/>
    </location>
</feature>
<evidence type="ECO:0000256" key="8">
    <source>
        <dbReference type="ARBA" id="ARBA00022853"/>
    </source>
</evidence>
<feature type="compositionally biased region" description="Basic and acidic residues" evidence="15">
    <location>
        <begin position="296"/>
        <end position="310"/>
    </location>
</feature>
<evidence type="ECO:0000256" key="13">
    <source>
        <dbReference type="PIRSR" id="PIRSR037911-2"/>
    </source>
</evidence>
<dbReference type="InterPro" id="IPR023696">
    <property type="entry name" value="Ureohydrolase_dom_sf"/>
</dbReference>
<dbReference type="PRINTS" id="PR01270">
    <property type="entry name" value="HDASUPER"/>
</dbReference>
<proteinExistence type="inferred from homology"/>
<evidence type="ECO:0000256" key="14">
    <source>
        <dbReference type="PIRSR" id="PIRSR037911-3"/>
    </source>
</evidence>
<dbReference type="GO" id="GO:0000122">
    <property type="term" value="P:negative regulation of transcription by RNA polymerase II"/>
    <property type="evidence" value="ECO:0007669"/>
    <property type="project" value="InterPro"/>
</dbReference>
<evidence type="ECO:0000256" key="15">
    <source>
        <dbReference type="SAM" id="MobiDB-lite"/>
    </source>
</evidence>
<evidence type="ECO:0000259" key="16">
    <source>
        <dbReference type="Pfam" id="PF00850"/>
    </source>
</evidence>
<dbReference type="PANTHER" id="PTHR10625">
    <property type="entry name" value="HISTONE DEACETYLASE HDAC1-RELATED"/>
    <property type="match status" value="1"/>
</dbReference>
<dbReference type="InterPro" id="IPR046949">
    <property type="entry name" value="HDAC4/5/7/9"/>
</dbReference>
<evidence type="ECO:0000256" key="6">
    <source>
        <dbReference type="ARBA" id="ARBA00022801"/>
    </source>
</evidence>
<evidence type="ECO:0000256" key="12">
    <source>
        <dbReference type="PIRSR" id="PIRSR037911-1"/>
    </source>
</evidence>
<feature type="region of interest" description="Disordered" evidence="15">
    <location>
        <begin position="231"/>
        <end position="259"/>
    </location>
</feature>
<dbReference type="PANTHER" id="PTHR10625:SF42">
    <property type="entry name" value="HISTONE DEACETYLASE 7"/>
    <property type="match status" value="1"/>
</dbReference>
<feature type="region of interest" description="Disordered" evidence="15">
    <location>
        <begin position="165"/>
        <end position="201"/>
    </location>
</feature>
<feature type="compositionally biased region" description="Polar residues" evidence="15">
    <location>
        <begin position="248"/>
        <end position="259"/>
    </location>
</feature>
<dbReference type="FunFam" id="3.40.800.20:FF:000002">
    <property type="entry name" value="Histone deacetylase"/>
    <property type="match status" value="1"/>
</dbReference>
<keyword evidence="18" id="KW-1185">Reference proteome</keyword>
<evidence type="ECO:0000256" key="1">
    <source>
        <dbReference type="ARBA" id="ARBA00004123"/>
    </source>
</evidence>
<dbReference type="Proteomes" id="UP000524542">
    <property type="component" value="Unassembled WGS sequence"/>
</dbReference>
<keyword evidence="11" id="KW-0539">Nucleus</keyword>
<keyword evidence="9" id="KW-0805">Transcription regulation</keyword>
<protein>
    <recommendedName>
        <fullName evidence="3">histone deacetylase</fullName>
        <ecNumber evidence="3">3.5.1.98</ecNumber>
    </recommendedName>
</protein>
<feature type="compositionally biased region" description="Pro residues" evidence="15">
    <location>
        <begin position="234"/>
        <end position="243"/>
    </location>
</feature>
<evidence type="ECO:0000256" key="7">
    <source>
        <dbReference type="ARBA" id="ARBA00022833"/>
    </source>
</evidence>
<dbReference type="AlphaFoldDB" id="A0A7K5SJR0"/>
<feature type="non-terminal residue" evidence="17">
    <location>
        <position position="723"/>
    </location>
</feature>
<evidence type="ECO:0000256" key="2">
    <source>
        <dbReference type="ARBA" id="ARBA00007738"/>
    </source>
</evidence>
<keyword evidence="6" id="KW-0378">Hydrolase</keyword>
<sequence>PAEHAALPAAPGGAHETPLAQRLMMQESSLAQFALQSAASLPAITLGLPATTGARVSGRVVPPALGPCGASLGVWGSWCCPRARWGQSCACPMPCPLPGLGTVPFSLAPSLIPTERLALPGHHKPLGRTRSEPLPPSPKAVQQHLLFQQHHAHFLERLKQQTHLGKVRPPGQGEPPSLEHPLDPAQDRPCRALSPVPRAGDTGLSPDGVLCPQAFLWDSFQRVQQQLLKRQPLADPPVLPPGHRPLSRAQSSPATATVSLPAQDTKALALPVQEQPPKPHFTTGTATPAALSPLGGDRRGPGDVPGRLHIDPGGQQDRGAVGGIPPCPPGHSRVPQCLRGRKATLEELQCVHSERHVLLYGTNPLNRLKLDNGKLAGILSQRTFVMLPCGGVGVDSDTIWNELHSSNAARWAAGSVTELAFKVATRELKNGFAVVRPPGHHADPSTAMGFCFFNSVAIAARQLQQKGKLSKILIVDWDVHHGNGTQQIFYRDPEVLYISLHRHDDGNFFPGSGAADEVGAGPGEGFNVNVAWAGGLDPPMGDPEYLAAFRTVVMPIAHEFCPDVVLVSAGFDAAEGHPPPLGGYKVSAKCFGYMTKQLMSLAGGAVVLALEGGHDLTAICDASEACVSALLGHEPEPLPEDSLRQKPNANAVRSLEAVIQVQSRYWVAVQRFASKLGCSFLEAQHHEADEVETVTALASLSVAVMVEKRAQEEPMEQEEPMNQ</sequence>
<keyword evidence="8" id="KW-0156">Chromatin regulator</keyword>
<dbReference type="PIRSF" id="PIRSF037911">
    <property type="entry name" value="HDAC_II_euk"/>
    <property type="match status" value="1"/>
</dbReference>
<dbReference type="EMBL" id="VZRH01000834">
    <property type="protein sequence ID" value="NWT92253.1"/>
    <property type="molecule type" value="Genomic_DNA"/>
</dbReference>
<comment type="caution">
    <text evidence="17">The sequence shown here is derived from an EMBL/GenBank/DDBJ whole genome shotgun (WGS) entry which is preliminary data.</text>
</comment>
<feature type="site" description="Contributes to catalysis" evidence="14">
    <location>
        <position position="614"/>
    </location>
</feature>
<dbReference type="InterPro" id="IPR023801">
    <property type="entry name" value="His_deacetylse_dom"/>
</dbReference>
<reference evidence="17 18" key="1">
    <citation type="submission" date="2019-09" db="EMBL/GenBank/DDBJ databases">
        <title>Bird 10,000 Genomes (B10K) Project - Family phase.</title>
        <authorList>
            <person name="Zhang G."/>
        </authorList>
    </citation>
    <scope>NUCLEOTIDE SEQUENCE [LARGE SCALE GENOMIC DNA]</scope>
    <source>
        <strain evidence="17">B10K-DU-012-38</strain>
        <tissue evidence="17">Muscle</tissue>
    </source>
</reference>
<accession>A0A7K5SJR0</accession>
<evidence type="ECO:0000256" key="3">
    <source>
        <dbReference type="ARBA" id="ARBA00012111"/>
    </source>
</evidence>
<feature type="non-terminal residue" evidence="17">
    <location>
        <position position="1"/>
    </location>
</feature>
<evidence type="ECO:0000313" key="18">
    <source>
        <dbReference type="Proteomes" id="UP000524542"/>
    </source>
</evidence>
<evidence type="ECO:0000313" key="17">
    <source>
        <dbReference type="EMBL" id="NWT92253.1"/>
    </source>
</evidence>
<comment type="subcellular location">
    <subcellularLocation>
        <location evidence="1">Nucleus</location>
    </subcellularLocation>
</comment>
<keyword evidence="7 13" id="KW-0862">Zinc</keyword>
<dbReference type="GO" id="GO:0046872">
    <property type="term" value="F:metal ion binding"/>
    <property type="evidence" value="ECO:0007669"/>
    <property type="project" value="UniProtKB-KW"/>
</dbReference>
<feature type="active site" evidence="12">
    <location>
        <position position="441"/>
    </location>
</feature>
<feature type="binding site" evidence="13">
    <location>
        <position position="389"/>
    </location>
    <ligand>
        <name>Zn(2+)</name>
        <dbReference type="ChEBI" id="CHEBI:29105"/>
    </ligand>
</feature>
<evidence type="ECO:0000256" key="4">
    <source>
        <dbReference type="ARBA" id="ARBA00022491"/>
    </source>
</evidence>
<dbReference type="GO" id="GO:0000118">
    <property type="term" value="C:histone deacetylase complex"/>
    <property type="evidence" value="ECO:0007669"/>
    <property type="project" value="TreeGrafter"/>
</dbReference>
<evidence type="ECO:0000256" key="10">
    <source>
        <dbReference type="ARBA" id="ARBA00023163"/>
    </source>
</evidence>
<keyword evidence="5 13" id="KW-0479">Metal-binding</keyword>
<name>A0A7K5SJR0_9FRIN</name>
<evidence type="ECO:0000256" key="5">
    <source>
        <dbReference type="ARBA" id="ARBA00022723"/>
    </source>
</evidence>
<dbReference type="GO" id="GO:0040029">
    <property type="term" value="P:epigenetic regulation of gene expression"/>
    <property type="evidence" value="ECO:0007669"/>
    <property type="project" value="TreeGrafter"/>
</dbReference>
<dbReference type="InterPro" id="IPR037138">
    <property type="entry name" value="His_deacetylse_dom_sf"/>
</dbReference>
<dbReference type="InterPro" id="IPR000286">
    <property type="entry name" value="HDACs"/>
</dbReference>
<evidence type="ECO:0000256" key="11">
    <source>
        <dbReference type="ARBA" id="ARBA00023242"/>
    </source>
</evidence>
<keyword evidence="10" id="KW-0804">Transcription</keyword>
<dbReference type="SUPFAM" id="SSF52768">
    <property type="entry name" value="Arginase/deacetylase"/>
    <property type="match status" value="1"/>
</dbReference>
<gene>
    <name evidence="17" type="primary">Hdac7</name>
    <name evidence="17" type="ORF">UROPYL_R01455</name>
</gene>
<dbReference type="Pfam" id="PF00850">
    <property type="entry name" value="Hist_deacetyl"/>
    <property type="match status" value="1"/>
</dbReference>
<comment type="similarity">
    <text evidence="2">Belongs to the histone deacetylase family. HD type 2 subfamily.</text>
</comment>
<feature type="domain" description="Histone deacetylase" evidence="16">
    <location>
        <begin position="337"/>
        <end position="630"/>
    </location>
</feature>
<evidence type="ECO:0000256" key="9">
    <source>
        <dbReference type="ARBA" id="ARBA00023015"/>
    </source>
</evidence>
<organism evidence="17 18">
    <name type="scientific">Urocynchramus pylzowi</name>
    <dbReference type="NCBI Taxonomy" id="571890"/>
    <lineage>
        <taxon>Eukaryota</taxon>
        <taxon>Metazoa</taxon>
        <taxon>Chordata</taxon>
        <taxon>Craniata</taxon>
        <taxon>Vertebrata</taxon>
        <taxon>Euteleostomi</taxon>
        <taxon>Archelosauria</taxon>
        <taxon>Archosauria</taxon>
        <taxon>Dinosauria</taxon>
        <taxon>Saurischia</taxon>
        <taxon>Theropoda</taxon>
        <taxon>Coelurosauria</taxon>
        <taxon>Aves</taxon>
        <taxon>Neognathae</taxon>
        <taxon>Neoaves</taxon>
        <taxon>Telluraves</taxon>
        <taxon>Australaves</taxon>
        <taxon>Passeriformes</taxon>
        <taxon>Passeroidea</taxon>
        <taxon>Fringillidae</taxon>
        <taxon>Urocynchramus</taxon>
    </lineage>
</organism>
<feature type="region of interest" description="Disordered" evidence="15">
    <location>
        <begin position="273"/>
        <end position="329"/>
    </location>
</feature>
<dbReference type="Gene3D" id="3.40.800.20">
    <property type="entry name" value="Histone deacetylase domain"/>
    <property type="match status" value="1"/>
</dbReference>
<keyword evidence="4" id="KW-0678">Repressor</keyword>
<dbReference type="GO" id="GO:0141221">
    <property type="term" value="F:histone deacetylase activity, hydrolytic mechanism"/>
    <property type="evidence" value="ECO:0007669"/>
    <property type="project" value="UniProtKB-EC"/>
</dbReference>